<evidence type="ECO:0000313" key="7">
    <source>
        <dbReference type="Proteomes" id="UP000053890"/>
    </source>
</evidence>
<dbReference type="GO" id="GO:0005782">
    <property type="term" value="C:peroxisomal matrix"/>
    <property type="evidence" value="ECO:0007669"/>
    <property type="project" value="TreeGrafter"/>
</dbReference>
<dbReference type="InterPro" id="IPR001753">
    <property type="entry name" value="Enoyl-CoA_hydra/iso"/>
</dbReference>
<comment type="pathway">
    <text evidence="2">Lipid metabolism; fatty acid beta-oxidation.</text>
</comment>
<reference evidence="6 7" key="1">
    <citation type="journal article" date="2015" name="Front. Microbiol.">
        <title>Genome sequence of the plant growth promoting endophytic yeast Rhodotorula graminis WP1.</title>
        <authorList>
            <person name="Firrincieli A."/>
            <person name="Otillar R."/>
            <person name="Salamov A."/>
            <person name="Schmutz J."/>
            <person name="Khan Z."/>
            <person name="Redman R.S."/>
            <person name="Fleck N.D."/>
            <person name="Lindquist E."/>
            <person name="Grigoriev I.V."/>
            <person name="Doty S.L."/>
        </authorList>
    </citation>
    <scope>NUCLEOTIDE SEQUENCE [LARGE SCALE GENOMIC DNA]</scope>
    <source>
        <strain evidence="6 7">WP1</strain>
    </source>
</reference>
<gene>
    <name evidence="6" type="ORF">RHOBADRAFT_53731</name>
</gene>
<protein>
    <recommendedName>
        <fullName evidence="8">ClpP/crotonase</fullName>
    </recommendedName>
</protein>
<dbReference type="EMBL" id="KQ474079">
    <property type="protein sequence ID" value="KPV74794.1"/>
    <property type="molecule type" value="Genomic_DNA"/>
</dbReference>
<comment type="subcellular location">
    <subcellularLocation>
        <location evidence="1">Peroxisome</location>
    </subcellularLocation>
</comment>
<evidence type="ECO:0008006" key="8">
    <source>
        <dbReference type="Google" id="ProtNLM"/>
    </source>
</evidence>
<dbReference type="OrthoDB" id="448450at2759"/>
<dbReference type="Gene3D" id="3.90.226.10">
    <property type="entry name" value="2-enoyl-CoA Hydratase, Chain A, domain 1"/>
    <property type="match status" value="1"/>
</dbReference>
<dbReference type="STRING" id="578459.A0A194S2P2"/>
<dbReference type="CDD" id="cd06558">
    <property type="entry name" value="crotonase-like"/>
    <property type="match status" value="1"/>
</dbReference>
<accession>A0A194S2P2</accession>
<comment type="similarity">
    <text evidence="3">Belongs to the enoyl-CoA hydratase/isomerase family.</text>
</comment>
<evidence type="ECO:0000256" key="4">
    <source>
        <dbReference type="ARBA" id="ARBA00023140"/>
    </source>
</evidence>
<keyword evidence="4" id="KW-0576">Peroxisome</keyword>
<organism evidence="6 7">
    <name type="scientific">Rhodotorula graminis (strain WP1)</name>
    <dbReference type="NCBI Taxonomy" id="578459"/>
    <lineage>
        <taxon>Eukaryota</taxon>
        <taxon>Fungi</taxon>
        <taxon>Dikarya</taxon>
        <taxon>Basidiomycota</taxon>
        <taxon>Pucciniomycotina</taxon>
        <taxon>Microbotryomycetes</taxon>
        <taxon>Sporidiobolales</taxon>
        <taxon>Sporidiobolaceae</taxon>
        <taxon>Rhodotorula</taxon>
    </lineage>
</organism>
<dbReference type="InterPro" id="IPR029045">
    <property type="entry name" value="ClpP/crotonase-like_dom_sf"/>
</dbReference>
<dbReference type="RefSeq" id="XP_018270843.1">
    <property type="nucleotide sequence ID" value="XM_018416984.1"/>
</dbReference>
<dbReference type="FunFam" id="3.90.226.10:FF:000048">
    <property type="entry name" value="3,2-trans-enoyl-CoA isomerase"/>
    <property type="match status" value="1"/>
</dbReference>
<dbReference type="Pfam" id="PF00378">
    <property type="entry name" value="ECH_1"/>
    <property type="match status" value="1"/>
</dbReference>
<dbReference type="PANTHER" id="PTHR43684:SF1">
    <property type="entry name" value="ENOYL-COA DELTA ISOMERASE 2"/>
    <property type="match status" value="1"/>
</dbReference>
<dbReference type="GO" id="GO:0006635">
    <property type="term" value="P:fatty acid beta-oxidation"/>
    <property type="evidence" value="ECO:0007669"/>
    <property type="project" value="TreeGrafter"/>
</dbReference>
<name>A0A194S2P2_RHOGW</name>
<keyword evidence="7" id="KW-1185">Reference proteome</keyword>
<evidence type="ECO:0000256" key="3">
    <source>
        <dbReference type="ARBA" id="ARBA00005254"/>
    </source>
</evidence>
<sequence length="268" mass="28980">MSSSDAILLEIRAPYAIITLNQPKKKNALDATLYKRLSALLQEIDAKPEVFVTVLTGKGDFFSAGADVKSTRESLGGANARVTSLERLSGSNLDLTRSFYRHSKILVAGLNGPAIGLSAALLGHFDFVYAVPTAYFLTPFSAISLVCEGGASQALVQRMGLGKANEALLFGKKLSVQELLPSGFINGLIDVKGDSNEFRTELFKLLDRQLDGLQLDAIVKSKALIRAALPDPEPTNVREVFAGAERFATGKPQEQFAKLANKQMRHKL</sequence>
<evidence type="ECO:0000256" key="5">
    <source>
        <dbReference type="ARBA" id="ARBA00023235"/>
    </source>
</evidence>
<dbReference type="InterPro" id="IPR051053">
    <property type="entry name" value="ECH/Chromodomain_protein"/>
</dbReference>
<proteinExistence type="inferred from homology"/>
<dbReference type="AlphaFoldDB" id="A0A194S2P2"/>
<dbReference type="GeneID" id="28977432"/>
<evidence type="ECO:0000256" key="1">
    <source>
        <dbReference type="ARBA" id="ARBA00004275"/>
    </source>
</evidence>
<dbReference type="OMA" id="FQAIMDF"/>
<evidence type="ECO:0000313" key="6">
    <source>
        <dbReference type="EMBL" id="KPV74794.1"/>
    </source>
</evidence>
<dbReference type="PANTHER" id="PTHR43684">
    <property type="match status" value="1"/>
</dbReference>
<dbReference type="Proteomes" id="UP000053890">
    <property type="component" value="Unassembled WGS sequence"/>
</dbReference>
<evidence type="ECO:0000256" key="2">
    <source>
        <dbReference type="ARBA" id="ARBA00005005"/>
    </source>
</evidence>
<keyword evidence="5" id="KW-0413">Isomerase</keyword>
<dbReference type="SUPFAM" id="SSF52096">
    <property type="entry name" value="ClpP/crotonase"/>
    <property type="match status" value="1"/>
</dbReference>
<dbReference type="GO" id="GO:0004165">
    <property type="term" value="F:delta(3)-delta(2)-enoyl-CoA isomerase activity"/>
    <property type="evidence" value="ECO:0007669"/>
    <property type="project" value="UniProtKB-ARBA"/>
</dbReference>